<dbReference type="EMBL" id="CP041334">
    <property type="protein sequence ID" value="QKY73123.1"/>
    <property type="molecule type" value="Genomic_DNA"/>
</dbReference>
<protein>
    <submittedName>
        <fullName evidence="1">Uncharacterized protein</fullName>
    </submittedName>
</protein>
<evidence type="ECO:0000313" key="2">
    <source>
        <dbReference type="Proteomes" id="UP000509790"/>
    </source>
</evidence>
<reference evidence="1 2" key="1">
    <citation type="submission" date="2019-06" db="EMBL/GenBank/DDBJ databases">
        <title>Complete genome sequence of Haemophilus parasuis HPS412.</title>
        <authorList>
            <person name="Yang S."/>
            <person name="Huang C."/>
        </authorList>
    </citation>
    <scope>NUCLEOTIDE SEQUENCE [LARGE SCALE GENOMIC DNA]</scope>
    <source>
        <strain evidence="1 2">HPS412</strain>
    </source>
</reference>
<accession>A0A859IGN4</accession>
<name>A0A859IGN4_GLAPU</name>
<sequence>MHDLIMFDKKSLNELLFTKNSELQEFEDIVVKNSYSSFQEVLIAHNIILNRIDEREKELDRELFQIEEDIKINSECDKWDYIFSVSSGVIAGLVDSFFVGSPKDSKWLSSADKIMDNLVQKFAKLNGWEGPKGNADPTKSAIGFLERNFKVNYDQRHSKDVSGTFTMSASNHHLKSLSHSPSPIGLIFSIIDQFNGTASFIDNGYLITIDSESNLQGSNFPSKLFAAFYNWIGHIMSDIAGSSGASGRGSGVPIPFYELLCCLNIGSFGEDKKTFAEIAVKVFEQGYDFRFGMVLSIPVLMVELFNRIFCIIRHRYQYNRSWSDCLQFLNFDKNPRTRKMLLVGQGTLCLIDAGDAFIKSGGSVNWVGFFSRMNFIAWMRLSYLGMRHAASILSNEINLQRYQLRAKSLELYSKDIQDISEKFLVEHDRKVNKFFLDRRTELNELISSLDSSINTSDHLATVESVRKISSMYNIKNNRKSFKEFNDLIDDDEY</sequence>
<organism evidence="1 2">
    <name type="scientific">Glaesserella parasuis</name>
    <name type="common">Haemophilus parasuis</name>
    <dbReference type="NCBI Taxonomy" id="738"/>
    <lineage>
        <taxon>Bacteria</taxon>
        <taxon>Pseudomonadati</taxon>
        <taxon>Pseudomonadota</taxon>
        <taxon>Gammaproteobacteria</taxon>
        <taxon>Pasteurellales</taxon>
        <taxon>Pasteurellaceae</taxon>
        <taxon>Glaesserella</taxon>
    </lineage>
</organism>
<dbReference type="Proteomes" id="UP000509790">
    <property type="component" value="Chromosome"/>
</dbReference>
<proteinExistence type="predicted"/>
<dbReference type="AlphaFoldDB" id="A0A859IGN4"/>
<evidence type="ECO:0000313" key="1">
    <source>
        <dbReference type="EMBL" id="QKY73123.1"/>
    </source>
</evidence>
<gene>
    <name evidence="1" type="ORF">FLK62_07665</name>
</gene>
<dbReference type="RefSeq" id="WP_160403510.1">
    <property type="nucleotide sequence ID" value="NZ_CP041334.1"/>
</dbReference>